<dbReference type="Proteomes" id="UP000184085">
    <property type="component" value="Unassembled WGS sequence"/>
</dbReference>
<name>A0A1M4N679_9RHOB</name>
<keyword evidence="2" id="KW-1185">Reference proteome</keyword>
<evidence type="ECO:0000313" key="2">
    <source>
        <dbReference type="Proteomes" id="UP000184085"/>
    </source>
</evidence>
<reference evidence="2" key="1">
    <citation type="submission" date="2016-09" db="EMBL/GenBank/DDBJ databases">
        <authorList>
            <person name="Wibberg D."/>
        </authorList>
    </citation>
    <scope>NUCLEOTIDE SEQUENCE [LARGE SCALE GENOMIC DNA]</scope>
</reference>
<gene>
    <name evidence="1" type="ORF">KARMA_3684</name>
</gene>
<dbReference type="AlphaFoldDB" id="A0A1M4N679"/>
<dbReference type="EMBL" id="FMJB01000064">
    <property type="protein sequence ID" value="SCM69445.1"/>
    <property type="molecule type" value="Genomic_DNA"/>
</dbReference>
<evidence type="ECO:0008006" key="3">
    <source>
        <dbReference type="Google" id="ProtNLM"/>
    </source>
</evidence>
<evidence type="ECO:0000313" key="1">
    <source>
        <dbReference type="EMBL" id="SCM69445.1"/>
    </source>
</evidence>
<sequence>MSIEFLLMDFGTPTGAVNDTTPEATMNLDSFEEGYNAGWADAVKANKDEQSEQQAQLAESVKDFAFSRTEVQQHTLRELRPLIEGVLTAILPAALRPALAPMIVEALEEIAADSLSDEIVLAVPEGLSGAVSGLLDLTDWPDLTVSEDDRLGDGRAEIRCGDTTKAVDLGAVQTQITQLVSEFFNDPQLTAATGTEG</sequence>
<organism evidence="1 2">
    <name type="scientific">Donghicola eburneus</name>
    <dbReference type="NCBI Taxonomy" id="393278"/>
    <lineage>
        <taxon>Bacteria</taxon>
        <taxon>Pseudomonadati</taxon>
        <taxon>Pseudomonadota</taxon>
        <taxon>Alphaproteobacteria</taxon>
        <taxon>Rhodobacterales</taxon>
        <taxon>Roseobacteraceae</taxon>
        <taxon>Donghicola</taxon>
    </lineage>
</organism>
<dbReference type="RefSeq" id="WP_072709033.1">
    <property type="nucleotide sequence ID" value="NZ_FMJB01000064.1"/>
</dbReference>
<protein>
    <recommendedName>
        <fullName evidence="3">Flagellar assembly protein FliH</fullName>
    </recommendedName>
</protein>
<accession>A0A1M4N679</accession>
<proteinExistence type="predicted"/>